<name>A0ABT0PFY9_9GAMM</name>
<keyword evidence="2" id="KW-1185">Reference proteome</keyword>
<sequence length="142" mass="16383">MFRLNFPTLSLSVCEIAAMRHDSLTGTLNASKNWIKHFNSGDVDYCVSAYMSDAEIKAAPLGEYNGWEEIDNFWRPFVQSGATDLVYSEIWLRQINDDTVHLGANWIMNVGRGVINLEEWKKTEKGVWKLNKDDFEIQEQFT</sequence>
<proteinExistence type="predicted"/>
<dbReference type="EMBL" id="JAMFLX010000009">
    <property type="protein sequence ID" value="MCL6269936.1"/>
    <property type="molecule type" value="Genomic_DNA"/>
</dbReference>
<dbReference type="SUPFAM" id="SSF54427">
    <property type="entry name" value="NTF2-like"/>
    <property type="match status" value="1"/>
</dbReference>
<evidence type="ECO:0000313" key="1">
    <source>
        <dbReference type="EMBL" id="MCL6269936.1"/>
    </source>
</evidence>
<dbReference type="Gene3D" id="3.10.450.50">
    <property type="match status" value="1"/>
</dbReference>
<dbReference type="Proteomes" id="UP001203338">
    <property type="component" value="Unassembled WGS sequence"/>
</dbReference>
<protein>
    <submittedName>
        <fullName evidence="1">Nuclear transport factor 2 family protein</fullName>
    </submittedName>
</protein>
<gene>
    <name evidence="1" type="ORF">M3P05_08295</name>
</gene>
<dbReference type="RefSeq" id="WP_249699056.1">
    <property type="nucleotide sequence ID" value="NZ_JAMFLX010000009.1"/>
</dbReference>
<reference evidence="1 2" key="1">
    <citation type="submission" date="2022-05" db="EMBL/GenBank/DDBJ databases">
        <authorList>
            <person name="Park J.-S."/>
        </authorList>
    </citation>
    <scope>NUCLEOTIDE SEQUENCE [LARGE SCALE GENOMIC DNA]</scope>
    <source>
        <strain evidence="1 2">2012CJ34-2</strain>
    </source>
</reference>
<dbReference type="InterPro" id="IPR032710">
    <property type="entry name" value="NTF2-like_dom_sf"/>
</dbReference>
<organism evidence="1 2">
    <name type="scientific">Parendozoicomonas callyspongiae</name>
    <dbReference type="NCBI Taxonomy" id="2942213"/>
    <lineage>
        <taxon>Bacteria</taxon>
        <taxon>Pseudomonadati</taxon>
        <taxon>Pseudomonadota</taxon>
        <taxon>Gammaproteobacteria</taxon>
        <taxon>Oceanospirillales</taxon>
        <taxon>Endozoicomonadaceae</taxon>
        <taxon>Parendozoicomonas</taxon>
    </lineage>
</organism>
<comment type="caution">
    <text evidence="1">The sequence shown here is derived from an EMBL/GenBank/DDBJ whole genome shotgun (WGS) entry which is preliminary data.</text>
</comment>
<accession>A0ABT0PFY9</accession>
<evidence type="ECO:0000313" key="2">
    <source>
        <dbReference type="Proteomes" id="UP001203338"/>
    </source>
</evidence>